<name>A0A0N4WDK7_HAEPC</name>
<evidence type="ECO:0000259" key="1">
    <source>
        <dbReference type="PROSITE" id="PS51462"/>
    </source>
</evidence>
<evidence type="ECO:0000313" key="2">
    <source>
        <dbReference type="EMBL" id="VDO35494.1"/>
    </source>
</evidence>
<reference evidence="2 3" key="2">
    <citation type="submission" date="2018-11" db="EMBL/GenBank/DDBJ databases">
        <authorList>
            <consortium name="Pathogen Informatics"/>
        </authorList>
    </citation>
    <scope>NUCLEOTIDE SEQUENCE [LARGE SCALE GENOMIC DNA]</scope>
    <source>
        <strain evidence="2 3">MHpl1</strain>
    </source>
</reference>
<evidence type="ECO:0000313" key="4">
    <source>
        <dbReference type="WBParaSite" id="HPLM_0000867101-mRNA-1"/>
    </source>
</evidence>
<dbReference type="InterPro" id="IPR000086">
    <property type="entry name" value="NUDIX_hydrolase_dom"/>
</dbReference>
<dbReference type="Gene3D" id="3.90.79.10">
    <property type="entry name" value="Nucleoside Triphosphate Pyrophosphohydrolase"/>
    <property type="match status" value="1"/>
</dbReference>
<dbReference type="Pfam" id="PF00293">
    <property type="entry name" value="NUDIX"/>
    <property type="match status" value="1"/>
</dbReference>
<evidence type="ECO:0000313" key="3">
    <source>
        <dbReference type="Proteomes" id="UP000268014"/>
    </source>
</evidence>
<reference evidence="4" key="1">
    <citation type="submission" date="2017-02" db="UniProtKB">
        <authorList>
            <consortium name="WormBaseParasite"/>
        </authorList>
    </citation>
    <scope>IDENTIFICATION</scope>
</reference>
<feature type="domain" description="Nudix hydrolase" evidence="1">
    <location>
        <begin position="1"/>
        <end position="119"/>
    </location>
</feature>
<accession>A0A0N4WDK7</accession>
<dbReference type="AlphaFoldDB" id="A0A0N4WDK7"/>
<dbReference type="InterPro" id="IPR015797">
    <property type="entry name" value="NUDIX_hydrolase-like_dom_sf"/>
</dbReference>
<dbReference type="SUPFAM" id="SSF55811">
    <property type="entry name" value="Nudix"/>
    <property type="match status" value="1"/>
</dbReference>
<dbReference type="PROSITE" id="PS51462">
    <property type="entry name" value="NUDIX"/>
    <property type="match status" value="1"/>
</dbReference>
<sequence length="119" mass="13706">MDEEGRVLMVREQRRELKWKFPGGSAEPNEDLLKTAERKVKQKTGVVAEGEAIISLGDEVNSKPRHEFFDHHRNIWLAYLESLEDVVGEESYEATKRDVTPKMFNFSCEPVPAAFPRTE</sequence>
<proteinExistence type="predicted"/>
<keyword evidence="3" id="KW-1185">Reference proteome</keyword>
<dbReference type="EMBL" id="UZAF01016907">
    <property type="protein sequence ID" value="VDO35494.1"/>
    <property type="molecule type" value="Genomic_DNA"/>
</dbReference>
<gene>
    <name evidence="2" type="ORF">HPLM_LOCUS8663</name>
</gene>
<protein>
    <submittedName>
        <fullName evidence="4">Nudix hydrolase domain-containing protein</fullName>
    </submittedName>
</protein>
<dbReference type="Proteomes" id="UP000268014">
    <property type="component" value="Unassembled WGS sequence"/>
</dbReference>
<organism evidence="4">
    <name type="scientific">Haemonchus placei</name>
    <name type="common">Barber's pole worm</name>
    <dbReference type="NCBI Taxonomy" id="6290"/>
    <lineage>
        <taxon>Eukaryota</taxon>
        <taxon>Metazoa</taxon>
        <taxon>Ecdysozoa</taxon>
        <taxon>Nematoda</taxon>
        <taxon>Chromadorea</taxon>
        <taxon>Rhabditida</taxon>
        <taxon>Rhabditina</taxon>
        <taxon>Rhabditomorpha</taxon>
        <taxon>Strongyloidea</taxon>
        <taxon>Trichostrongylidae</taxon>
        <taxon>Haemonchus</taxon>
    </lineage>
</organism>
<dbReference type="OrthoDB" id="5861827at2759"/>
<dbReference type="WBParaSite" id="HPLM_0000867101-mRNA-1">
    <property type="protein sequence ID" value="HPLM_0000867101-mRNA-1"/>
    <property type="gene ID" value="HPLM_0000867101"/>
</dbReference>